<dbReference type="PANTHER" id="PTHR23088:SF27">
    <property type="entry name" value="DEAMINATED GLUTATHIONE AMIDASE"/>
    <property type="match status" value="1"/>
</dbReference>
<dbReference type="PANTHER" id="PTHR23088">
    <property type="entry name" value="NITRILASE-RELATED"/>
    <property type="match status" value="1"/>
</dbReference>
<organism evidence="3 4">
    <name type="scientific">Gehongia tenuis</name>
    <dbReference type="NCBI Taxonomy" id="2763655"/>
    <lineage>
        <taxon>Bacteria</taxon>
        <taxon>Bacillati</taxon>
        <taxon>Bacillota</taxon>
        <taxon>Clostridia</taxon>
        <taxon>Christensenellales</taxon>
        <taxon>Christensenellaceae</taxon>
        <taxon>Gehongia</taxon>
    </lineage>
</organism>
<dbReference type="RefSeq" id="WP_249314247.1">
    <property type="nucleotide sequence ID" value="NZ_JACRSR010000001.1"/>
</dbReference>
<dbReference type="EMBL" id="JACRSR010000001">
    <property type="protein sequence ID" value="MBC8530351.1"/>
    <property type="molecule type" value="Genomic_DNA"/>
</dbReference>
<feature type="domain" description="CN hydrolase" evidence="2">
    <location>
        <begin position="1"/>
        <end position="237"/>
    </location>
</feature>
<dbReference type="CDD" id="cd07197">
    <property type="entry name" value="nitrilase"/>
    <property type="match status" value="1"/>
</dbReference>
<protein>
    <submittedName>
        <fullName evidence="3">Carbon-nitrogen hydrolase family protein</fullName>
    </submittedName>
</protein>
<dbReference type="Gene3D" id="3.60.110.10">
    <property type="entry name" value="Carbon-nitrogen hydrolase"/>
    <property type="match status" value="1"/>
</dbReference>
<dbReference type="PROSITE" id="PS50263">
    <property type="entry name" value="CN_HYDROLASE"/>
    <property type="match status" value="1"/>
</dbReference>
<proteinExistence type="inferred from homology"/>
<dbReference type="AlphaFoldDB" id="A0A926D339"/>
<dbReference type="InterPro" id="IPR036526">
    <property type="entry name" value="C-N_Hydrolase_sf"/>
</dbReference>
<accession>A0A926D339</accession>
<evidence type="ECO:0000313" key="3">
    <source>
        <dbReference type="EMBL" id="MBC8530351.1"/>
    </source>
</evidence>
<dbReference type="GO" id="GO:0016787">
    <property type="term" value="F:hydrolase activity"/>
    <property type="evidence" value="ECO:0007669"/>
    <property type="project" value="UniProtKB-KW"/>
</dbReference>
<name>A0A926D339_9FIRM</name>
<evidence type="ECO:0000313" key="4">
    <source>
        <dbReference type="Proteomes" id="UP000623172"/>
    </source>
</evidence>
<dbReference type="Pfam" id="PF00795">
    <property type="entry name" value="CN_hydrolase"/>
    <property type="match status" value="1"/>
</dbReference>
<dbReference type="Proteomes" id="UP000623172">
    <property type="component" value="Unassembled WGS sequence"/>
</dbReference>
<evidence type="ECO:0000259" key="2">
    <source>
        <dbReference type="PROSITE" id="PS50263"/>
    </source>
</evidence>
<keyword evidence="4" id="KW-1185">Reference proteome</keyword>
<reference evidence="3" key="1">
    <citation type="submission" date="2020-08" db="EMBL/GenBank/DDBJ databases">
        <title>Genome public.</title>
        <authorList>
            <person name="Liu C."/>
            <person name="Sun Q."/>
        </authorList>
    </citation>
    <scope>NUCLEOTIDE SEQUENCE</scope>
    <source>
        <strain evidence="3">NSJ-53</strain>
    </source>
</reference>
<evidence type="ECO:0000256" key="1">
    <source>
        <dbReference type="ARBA" id="ARBA00010613"/>
    </source>
</evidence>
<keyword evidence="3" id="KW-0378">Hydrolase</keyword>
<dbReference type="SUPFAM" id="SSF56317">
    <property type="entry name" value="Carbon-nitrogen hydrolase"/>
    <property type="match status" value="1"/>
</dbReference>
<gene>
    <name evidence="3" type="ORF">H8696_00630</name>
</gene>
<sequence length="258" mass="28293">MRIAVHPFASGSDMEKNLNAIRRAVQRAAAQKVRLLVFHECALCGYPPRETSVEALDRSVIAGALSQVAGLAGEYGLYIAVGSVRYEGDKRFNTLLLFDDCGDEAGCYDKTALWGWDVENFARGQNTGVFEIDGIPVGFRICFDVRFPESFRQLYQQGVKLCFVSFSDSADAPNPARYDMLKSHLVTRAAENIMTVVSTNTASGCPTAPTMVVTEDGSIAKEAPAGRSGLMIYDYTVPEPSWGTEGRRVNSDYFLDIK</sequence>
<comment type="caution">
    <text evidence="3">The sequence shown here is derived from an EMBL/GenBank/DDBJ whole genome shotgun (WGS) entry which is preliminary data.</text>
</comment>
<dbReference type="InterPro" id="IPR003010">
    <property type="entry name" value="C-N_Hydrolase"/>
</dbReference>
<comment type="similarity">
    <text evidence="1">Belongs to the carbon-nitrogen hydrolase superfamily. NIT1/NIT2 family.</text>
</comment>